<feature type="compositionally biased region" description="Basic and acidic residues" evidence="2">
    <location>
        <begin position="24"/>
        <end position="39"/>
    </location>
</feature>
<proteinExistence type="predicted"/>
<dbReference type="KEGG" id="mde:101892788"/>
<feature type="coiled-coil region" evidence="1">
    <location>
        <begin position="567"/>
        <end position="658"/>
    </location>
</feature>
<feature type="compositionally biased region" description="Low complexity" evidence="2">
    <location>
        <begin position="325"/>
        <end position="335"/>
    </location>
</feature>
<dbReference type="RefSeq" id="XP_019891969.1">
    <property type="nucleotide sequence ID" value="XM_020036410.2"/>
</dbReference>
<feature type="compositionally biased region" description="Low complexity" evidence="2">
    <location>
        <begin position="187"/>
        <end position="221"/>
    </location>
</feature>
<dbReference type="GeneID" id="101892788"/>
<feature type="compositionally biased region" description="Basic and acidic residues" evidence="2">
    <location>
        <begin position="58"/>
        <end position="69"/>
    </location>
</feature>
<keyword evidence="3" id="KW-1185">Reference proteome</keyword>
<sequence>MANENDQQHHPSTSTHSASDLQTDCEKNALDSMKDREDCGGVGSGAAAVGCSGTTTGEPKEDADNKDETNSYYHHGNGGRECEEMPTAAKGNLNDLVADLCLNGHRSHAQASGYGDYQMSARSGSGIHEDNGCHNTGVSGDASFTSNAASFTTSNSTSTHNIQPTTAPTQNSSFSFKHFLSSSSAHTAPSTTVTSLDPPLSVSSSTSTTSSNSVISTTRSLQTSTGARPKVPQSNSVSSTLTVSGATTNCGMDGLSSATKMKRSPRFSSFDSQASLAEYAGASNTADLPAGEASSGGGGVGRSSDYRLYPDERERDRFAEWNLPTNTSTMTTNSSDYDRGQYVPRSYSNYEIPRPQTSPRRRVGIGANRDSRPTRLTLNTNSNATMAAKLKLDLPINQNNSGGGGGGPSSSSGASTSRRSALSSRPSDFQPPNPLPGGAAAAAALPDFVQDHWMDSWYANDMHVNSPPSSPIAAFAEDMPGSNDQAVGGGARSRNHDNAPLPGPADMGGFNMGLPEPPSSSVGSKMLPDFLSDGPIIHSSQRLADIAAGLPSNSVGSPEESTLSTQLSRLRSDNTLLQRELDETRATLSEQTARANNLERQLLEQQRLHKSETEETLDSNKKHSTAVQNLVTKLKLQVQQLTSEVEILRRERDLMREEGAVGGCNVAANCDRSPPNSYAAAAVTSSNRAGTAGSTNSAAAATTGGSGGLGGGCMGVSSSTSVGGGVGGVAGTSGVIGLRPSRAQQLSLDLRRAASNAEQNLRQLLAGVDNLRQMAANIEKSETHIDYDASPDLFSDFIDDCDDYEEYPGGPALE</sequence>
<reference evidence="4" key="1">
    <citation type="submission" date="2025-08" db="UniProtKB">
        <authorList>
            <consortium name="RefSeq"/>
        </authorList>
    </citation>
    <scope>IDENTIFICATION</scope>
    <source>
        <strain evidence="4">Aabys</strain>
        <tissue evidence="4">Whole body</tissue>
    </source>
</reference>
<keyword evidence="1" id="KW-0175">Coiled coil</keyword>
<evidence type="ECO:0000256" key="2">
    <source>
        <dbReference type="SAM" id="MobiDB-lite"/>
    </source>
</evidence>
<dbReference type="OrthoDB" id="6499155at2759"/>
<dbReference type="Proteomes" id="UP001652621">
    <property type="component" value="Unplaced"/>
</dbReference>
<feature type="compositionally biased region" description="Low complexity" evidence="2">
    <location>
        <begin position="45"/>
        <end position="57"/>
    </location>
</feature>
<organism evidence="3 4">
    <name type="scientific">Musca domestica</name>
    <name type="common">House fly</name>
    <dbReference type="NCBI Taxonomy" id="7370"/>
    <lineage>
        <taxon>Eukaryota</taxon>
        <taxon>Metazoa</taxon>
        <taxon>Ecdysozoa</taxon>
        <taxon>Arthropoda</taxon>
        <taxon>Hexapoda</taxon>
        <taxon>Insecta</taxon>
        <taxon>Pterygota</taxon>
        <taxon>Neoptera</taxon>
        <taxon>Endopterygota</taxon>
        <taxon>Diptera</taxon>
        <taxon>Brachycera</taxon>
        <taxon>Muscomorpha</taxon>
        <taxon>Muscoidea</taxon>
        <taxon>Muscidae</taxon>
        <taxon>Musca</taxon>
    </lineage>
</organism>
<gene>
    <name evidence="4" type="primary">LOC101892788</name>
</gene>
<feature type="compositionally biased region" description="Low complexity" evidence="2">
    <location>
        <begin position="409"/>
        <end position="427"/>
    </location>
</feature>
<dbReference type="VEuPathDB" id="VectorBase:MDOMA2_008000"/>
<feature type="compositionally biased region" description="Polar residues" evidence="2">
    <location>
        <begin position="222"/>
        <end position="250"/>
    </location>
</feature>
<feature type="compositionally biased region" description="Polar residues" evidence="2">
    <location>
        <begin position="10"/>
        <end position="22"/>
    </location>
</feature>
<evidence type="ECO:0000313" key="4">
    <source>
        <dbReference type="RefSeq" id="XP_019891969.1"/>
    </source>
</evidence>
<evidence type="ECO:0000313" key="3">
    <source>
        <dbReference type="Proteomes" id="UP001652621"/>
    </source>
</evidence>
<feature type="compositionally biased region" description="Polar residues" evidence="2">
    <location>
        <begin position="160"/>
        <end position="170"/>
    </location>
</feature>
<feature type="region of interest" description="Disordered" evidence="2">
    <location>
        <begin position="286"/>
        <end position="377"/>
    </location>
</feature>
<accession>A0A9J7DH98</accession>
<dbReference type="AlphaFoldDB" id="A0A9J7DH98"/>
<evidence type="ECO:0000256" key="1">
    <source>
        <dbReference type="SAM" id="Coils"/>
    </source>
</evidence>
<feature type="region of interest" description="Disordered" evidence="2">
    <location>
        <begin position="395"/>
        <end position="440"/>
    </location>
</feature>
<feature type="compositionally biased region" description="Basic and acidic residues" evidence="2">
    <location>
        <begin position="304"/>
        <end position="319"/>
    </location>
</feature>
<feature type="region of interest" description="Disordered" evidence="2">
    <location>
        <begin position="151"/>
        <end position="170"/>
    </location>
</feature>
<feature type="region of interest" description="Disordered" evidence="2">
    <location>
        <begin position="187"/>
        <end position="266"/>
    </location>
</feature>
<feature type="region of interest" description="Disordered" evidence="2">
    <location>
        <begin position="1"/>
        <end position="80"/>
    </location>
</feature>
<protein>
    <submittedName>
        <fullName evidence="4">Serine-rich adhesin for platelets isoform X1</fullName>
    </submittedName>
</protein>
<name>A0A9J7DH98_MUSDO</name>